<feature type="domain" description="Integrase catalytic" evidence="1">
    <location>
        <begin position="60"/>
        <end position="231"/>
    </location>
</feature>
<keyword evidence="3" id="KW-1185">Reference proteome</keyword>
<evidence type="ECO:0000313" key="3">
    <source>
        <dbReference type="Proteomes" id="UP001500888"/>
    </source>
</evidence>
<evidence type="ECO:0000259" key="1">
    <source>
        <dbReference type="PROSITE" id="PS50994"/>
    </source>
</evidence>
<gene>
    <name evidence="2" type="ORF">GCM10022226_53550</name>
</gene>
<dbReference type="Pfam" id="PF13683">
    <property type="entry name" value="rve_3"/>
    <property type="match status" value="1"/>
</dbReference>
<dbReference type="PANTHER" id="PTHR35004">
    <property type="entry name" value="TRANSPOSASE RV3428C-RELATED"/>
    <property type="match status" value="1"/>
</dbReference>
<dbReference type="Proteomes" id="UP001500888">
    <property type="component" value="Unassembled WGS sequence"/>
</dbReference>
<accession>A0ABP7ITP8</accession>
<organism evidence="2 3">
    <name type="scientific">Sphaerisporangium flaviroseum</name>
    <dbReference type="NCBI Taxonomy" id="509199"/>
    <lineage>
        <taxon>Bacteria</taxon>
        <taxon>Bacillati</taxon>
        <taxon>Actinomycetota</taxon>
        <taxon>Actinomycetes</taxon>
        <taxon>Streptosporangiales</taxon>
        <taxon>Streptosporangiaceae</taxon>
        <taxon>Sphaerisporangium</taxon>
    </lineage>
</organism>
<dbReference type="InterPro" id="IPR012337">
    <property type="entry name" value="RNaseH-like_sf"/>
</dbReference>
<sequence>MYLRRNYHFGPEKIAMYLARYHDITISRSGVWRILKRLDMSRLPASQRYKRHDKRWKRYEKQLPGHRVQIDVKFIEPIAGVTGRKGGRNKYYQFTAIDDCTRLRVLRIYPQLNQKTAIQFVDYVLQRLPFQVQVIQTDNGAEFQSAFHWHVLDKGIAHTYIKPRTPRLNGKVERSHRIDAEEFYRMLEGVVIDDAEVFNDKLREWEDYYNYHRPHGGLGGQAPYERLKQKTQTQA</sequence>
<protein>
    <recommendedName>
        <fullName evidence="1">Integrase catalytic domain-containing protein</fullName>
    </recommendedName>
</protein>
<dbReference type="SUPFAM" id="SSF53098">
    <property type="entry name" value="Ribonuclease H-like"/>
    <property type="match status" value="1"/>
</dbReference>
<dbReference type="InterPro" id="IPR001584">
    <property type="entry name" value="Integrase_cat-core"/>
</dbReference>
<dbReference type="PANTHER" id="PTHR35004:SF7">
    <property type="entry name" value="INTEGRASE PROTEIN"/>
    <property type="match status" value="1"/>
</dbReference>
<name>A0ABP7ITP8_9ACTN</name>
<evidence type="ECO:0000313" key="2">
    <source>
        <dbReference type="EMBL" id="GAA3826097.1"/>
    </source>
</evidence>
<proteinExistence type="predicted"/>
<comment type="caution">
    <text evidence="2">The sequence shown here is derived from an EMBL/GenBank/DDBJ whole genome shotgun (WGS) entry which is preliminary data.</text>
</comment>
<reference evidence="3" key="1">
    <citation type="journal article" date="2019" name="Int. J. Syst. Evol. Microbiol.">
        <title>The Global Catalogue of Microorganisms (GCM) 10K type strain sequencing project: providing services to taxonomists for standard genome sequencing and annotation.</title>
        <authorList>
            <consortium name="The Broad Institute Genomics Platform"/>
            <consortium name="The Broad Institute Genome Sequencing Center for Infectious Disease"/>
            <person name="Wu L."/>
            <person name="Ma J."/>
        </authorList>
    </citation>
    <scope>NUCLEOTIDE SEQUENCE [LARGE SCALE GENOMIC DNA]</scope>
    <source>
        <strain evidence="3">JCM 16908</strain>
    </source>
</reference>
<dbReference type="EMBL" id="BAAAZR010000020">
    <property type="protein sequence ID" value="GAA3826097.1"/>
    <property type="molecule type" value="Genomic_DNA"/>
</dbReference>
<dbReference type="Gene3D" id="3.30.420.10">
    <property type="entry name" value="Ribonuclease H-like superfamily/Ribonuclease H"/>
    <property type="match status" value="1"/>
</dbReference>
<dbReference type="PROSITE" id="PS50994">
    <property type="entry name" value="INTEGRASE"/>
    <property type="match status" value="1"/>
</dbReference>
<dbReference type="InterPro" id="IPR036397">
    <property type="entry name" value="RNaseH_sf"/>
</dbReference>